<comment type="caution">
    <text evidence="1">The sequence shown here is derived from an EMBL/GenBank/DDBJ whole genome shotgun (WGS) entry which is preliminary data.</text>
</comment>
<dbReference type="RefSeq" id="WP_154567357.1">
    <property type="nucleotide sequence ID" value="NZ_VOSW01000159.1"/>
</dbReference>
<organism evidence="1 2">
    <name type="scientific">Paraburkholderia madseniana</name>
    <dbReference type="NCBI Taxonomy" id="2599607"/>
    <lineage>
        <taxon>Bacteria</taxon>
        <taxon>Pseudomonadati</taxon>
        <taxon>Pseudomonadota</taxon>
        <taxon>Betaproteobacteria</taxon>
        <taxon>Burkholderiales</taxon>
        <taxon>Burkholderiaceae</taxon>
        <taxon>Paraburkholderia</taxon>
    </lineage>
</organism>
<dbReference type="Proteomes" id="UP000463700">
    <property type="component" value="Unassembled WGS sequence"/>
</dbReference>
<name>A0A6N6W295_9BURK</name>
<dbReference type="OrthoDB" id="9110418at2"/>
<dbReference type="EMBL" id="VOSW01000159">
    <property type="protein sequence ID" value="KAE8753914.1"/>
    <property type="molecule type" value="Genomic_DNA"/>
</dbReference>
<sequence length="83" mass="8851">MTTQRLTVSAAVGTLHVIAIWQSLQECAAEVCAWTADVDAQCGAESLTLEFADLSAVRLQNVVATLNDSMFPMKASITHTPEA</sequence>
<evidence type="ECO:0000313" key="2">
    <source>
        <dbReference type="Proteomes" id="UP000463700"/>
    </source>
</evidence>
<protein>
    <submittedName>
        <fullName evidence="1">Uncharacterized protein</fullName>
    </submittedName>
</protein>
<reference evidence="1 2" key="1">
    <citation type="journal article" date="2020" name="Int. J. Syst. Evol. Microbiol.">
        <title>Paraburkholderia madseniana sp. nov., a phenolic acid-degrading bacterium isolated from acidic forest soil.</title>
        <authorList>
            <person name="Wilhelm R.C."/>
            <person name="Murphy S.J.L."/>
            <person name="Feriancek N.M."/>
            <person name="Karasz D.C."/>
            <person name="DeRito C.M."/>
            <person name="Newman J.D."/>
            <person name="Buckley D.H."/>
        </authorList>
    </citation>
    <scope>NUCLEOTIDE SEQUENCE [LARGE SCALE GENOMIC DNA]</scope>
    <source>
        <strain evidence="1 2">RP11</strain>
    </source>
</reference>
<proteinExistence type="predicted"/>
<gene>
    <name evidence="1" type="ORF">FSO04_42585</name>
</gene>
<evidence type="ECO:0000313" key="1">
    <source>
        <dbReference type="EMBL" id="KAE8753914.1"/>
    </source>
</evidence>
<accession>A0A6N6W295</accession>
<dbReference type="AlphaFoldDB" id="A0A6N6W295"/>